<dbReference type="AlphaFoldDB" id="A0A194XJI7"/>
<protein>
    <submittedName>
        <fullName evidence="1">Uncharacterized protein</fullName>
    </submittedName>
</protein>
<evidence type="ECO:0000313" key="2">
    <source>
        <dbReference type="Proteomes" id="UP000070700"/>
    </source>
</evidence>
<dbReference type="InParanoid" id="A0A194XJI7"/>
<accession>A0A194XJI7</accession>
<name>A0A194XJI7_MOLSC</name>
<dbReference type="RefSeq" id="XP_018074277.1">
    <property type="nucleotide sequence ID" value="XM_018219548.1"/>
</dbReference>
<keyword evidence="2" id="KW-1185">Reference proteome</keyword>
<dbReference type="Proteomes" id="UP000070700">
    <property type="component" value="Unassembled WGS sequence"/>
</dbReference>
<dbReference type="EMBL" id="KQ947410">
    <property type="protein sequence ID" value="KUJ19922.1"/>
    <property type="molecule type" value="Genomic_DNA"/>
</dbReference>
<dbReference type="OrthoDB" id="10447657at2759"/>
<dbReference type="KEGG" id="psco:LY89DRAFT_731168"/>
<organism evidence="1 2">
    <name type="scientific">Mollisia scopiformis</name>
    <name type="common">Conifer needle endophyte fungus</name>
    <name type="synonym">Phialocephala scopiformis</name>
    <dbReference type="NCBI Taxonomy" id="149040"/>
    <lineage>
        <taxon>Eukaryota</taxon>
        <taxon>Fungi</taxon>
        <taxon>Dikarya</taxon>
        <taxon>Ascomycota</taxon>
        <taxon>Pezizomycotina</taxon>
        <taxon>Leotiomycetes</taxon>
        <taxon>Helotiales</taxon>
        <taxon>Mollisiaceae</taxon>
        <taxon>Mollisia</taxon>
    </lineage>
</organism>
<gene>
    <name evidence="1" type="ORF">LY89DRAFT_731168</name>
</gene>
<sequence>MENPNLDPRFFEESRQSIAFGPAAVADRSEPDHVAAPHQYINLNGQIYKLDPTLSAADFPNATPVEIKHTHAKVVRRWSLKEYNFIFNLVRAKINEVKRKLKEADFKDITNALNAQFSGQFVIEAGELLAPVFRKNASKDAKTEKLSPRAGERFTIANRVVATVHDYITHTRQSEYQALCEELLGPA</sequence>
<reference evidence="1 2" key="1">
    <citation type="submission" date="2015-10" db="EMBL/GenBank/DDBJ databases">
        <title>Full genome of DAOMC 229536 Phialocephala scopiformis, a fungal endophyte of spruce producing the potent anti-insectan compound rugulosin.</title>
        <authorList>
            <consortium name="DOE Joint Genome Institute"/>
            <person name="Walker A.K."/>
            <person name="Frasz S.L."/>
            <person name="Seifert K.A."/>
            <person name="Miller J.D."/>
            <person name="Mondo S.J."/>
            <person name="Labutti K."/>
            <person name="Lipzen A."/>
            <person name="Dockter R."/>
            <person name="Kennedy M."/>
            <person name="Grigoriev I.V."/>
            <person name="Spatafora J.W."/>
        </authorList>
    </citation>
    <scope>NUCLEOTIDE SEQUENCE [LARGE SCALE GENOMIC DNA]</scope>
    <source>
        <strain evidence="1 2">CBS 120377</strain>
    </source>
</reference>
<proteinExistence type="predicted"/>
<dbReference type="GeneID" id="28829274"/>
<evidence type="ECO:0000313" key="1">
    <source>
        <dbReference type="EMBL" id="KUJ19922.1"/>
    </source>
</evidence>